<dbReference type="EMBL" id="JAOQJZ010000001">
    <property type="protein sequence ID" value="MCU6704401.1"/>
    <property type="molecule type" value="Genomic_DNA"/>
</dbReference>
<organism evidence="1 2">
    <name type="scientific">Hominimerdicola aceti</name>
    <dbReference type="NCBI Taxonomy" id="2981726"/>
    <lineage>
        <taxon>Bacteria</taxon>
        <taxon>Bacillati</taxon>
        <taxon>Bacillota</taxon>
        <taxon>Clostridia</taxon>
        <taxon>Eubacteriales</taxon>
        <taxon>Oscillospiraceae</taxon>
        <taxon>Hominimerdicola</taxon>
    </lineage>
</organism>
<proteinExistence type="predicted"/>
<protein>
    <submittedName>
        <fullName evidence="1">Uncharacterized protein</fullName>
    </submittedName>
</protein>
<comment type="caution">
    <text evidence="1">The sequence shown here is derived from an EMBL/GenBank/DDBJ whole genome shotgun (WGS) entry which is preliminary data.</text>
</comment>
<evidence type="ECO:0000313" key="2">
    <source>
        <dbReference type="Proteomes" id="UP001208131"/>
    </source>
</evidence>
<name>A0AAE3LKW2_9FIRM</name>
<dbReference type="Proteomes" id="UP001208131">
    <property type="component" value="Unassembled WGS sequence"/>
</dbReference>
<keyword evidence="2" id="KW-1185">Reference proteome</keyword>
<accession>A0AAE3LKW2</accession>
<sequence length="156" mass="17977">MVVKNLKELERELRTRIDYALLTDVTEVVTTVMLDHIERDVYDSYVPHEYVRRYDNGGLMDINNINSSIEGDTLVVENNTMANPYIFVQGKMIKSDNAGQELAPIIETGWGYDFGNWTYHGVARPFVYNAKEDLSDNKYHVMALRQGLKRQGIEVK</sequence>
<dbReference type="AlphaFoldDB" id="A0AAE3LKW2"/>
<gene>
    <name evidence="1" type="ORF">OCV57_00465</name>
</gene>
<evidence type="ECO:0000313" key="1">
    <source>
        <dbReference type="EMBL" id="MCU6704401.1"/>
    </source>
</evidence>
<reference evidence="1 2" key="1">
    <citation type="journal article" date="2021" name="ISME Commun">
        <title>Automated analysis of genomic sequences facilitates high-throughput and comprehensive description of bacteria.</title>
        <authorList>
            <person name="Hitch T.C.A."/>
        </authorList>
    </citation>
    <scope>NUCLEOTIDE SEQUENCE [LARGE SCALE GENOMIC DNA]</scope>
    <source>
        <strain evidence="1 2">Sanger_31</strain>
    </source>
</reference>
<dbReference type="RefSeq" id="WP_267300160.1">
    <property type="nucleotide sequence ID" value="NZ_JAOQJZ010000001.1"/>
</dbReference>